<keyword evidence="5" id="KW-0378">Hydrolase</keyword>
<dbReference type="Pfam" id="PF00717">
    <property type="entry name" value="Peptidase_S24"/>
    <property type="match status" value="1"/>
</dbReference>
<evidence type="ECO:0000313" key="6">
    <source>
        <dbReference type="Proteomes" id="UP000095649"/>
    </source>
</evidence>
<dbReference type="GO" id="GO:0003677">
    <property type="term" value="F:DNA binding"/>
    <property type="evidence" value="ECO:0007669"/>
    <property type="project" value="UniProtKB-KW"/>
</dbReference>
<evidence type="ECO:0000256" key="1">
    <source>
        <dbReference type="ARBA" id="ARBA00023015"/>
    </source>
</evidence>
<dbReference type="InterPro" id="IPR015927">
    <property type="entry name" value="Peptidase_S24_S26A/B/C"/>
</dbReference>
<keyword evidence="2" id="KW-0238">DNA-binding</keyword>
<keyword evidence="3" id="KW-0804">Transcription</keyword>
<dbReference type="EC" id="3.4.21.88" evidence="5"/>
<dbReference type="SMART" id="SM00530">
    <property type="entry name" value="HTH_XRE"/>
    <property type="match status" value="1"/>
</dbReference>
<name>A0A173U4H9_9FIRM</name>
<dbReference type="Gene3D" id="2.10.109.10">
    <property type="entry name" value="Umud Fragment, subunit A"/>
    <property type="match status" value="1"/>
</dbReference>
<dbReference type="AlphaFoldDB" id="A0A173U4H9"/>
<dbReference type="Gene3D" id="1.10.260.40">
    <property type="entry name" value="lambda repressor-like DNA-binding domains"/>
    <property type="match status" value="1"/>
</dbReference>
<keyword evidence="1" id="KW-0805">Transcription regulation</keyword>
<dbReference type="OrthoDB" id="2475196at2"/>
<dbReference type="CDD" id="cd00093">
    <property type="entry name" value="HTH_XRE"/>
    <property type="match status" value="1"/>
</dbReference>
<organism evidence="5 6">
    <name type="scientific">Faecalibacterium prausnitzii</name>
    <dbReference type="NCBI Taxonomy" id="853"/>
    <lineage>
        <taxon>Bacteria</taxon>
        <taxon>Bacillati</taxon>
        <taxon>Bacillota</taxon>
        <taxon>Clostridia</taxon>
        <taxon>Eubacteriales</taxon>
        <taxon>Oscillospiraceae</taxon>
        <taxon>Faecalibacterium</taxon>
    </lineage>
</organism>
<sequence length="210" mass="23288">MSFSELLKQCRKKQGVSQAELASRLGVTQQAVGKWESGKSSPDPSTVARIAELLNTTADYLLGLYRPVSNVSAPEERFFGSYTESLIPVIGTVKAGYGALAFEEDYGQEYARVKDPANYFYLVVRGDSMEPRIQDGDLALVHKQDTLENGDLGVLIYGDEGEGTLKRYIQRGNCVVLQPFNPAYHEMVIKGEELNHLHIAGRVVETKAKW</sequence>
<feature type="domain" description="HTH cro/C1-type" evidence="4">
    <location>
        <begin position="7"/>
        <end position="61"/>
    </location>
</feature>
<dbReference type="InterPro" id="IPR001387">
    <property type="entry name" value="Cro/C1-type_HTH"/>
</dbReference>
<reference evidence="5 6" key="1">
    <citation type="submission" date="2015-09" db="EMBL/GenBank/DDBJ databases">
        <authorList>
            <consortium name="Pathogen Informatics"/>
        </authorList>
    </citation>
    <scope>NUCLEOTIDE SEQUENCE [LARGE SCALE GENOMIC DNA]</scope>
    <source>
        <strain evidence="5 6">2789STDY5834970</strain>
    </source>
</reference>
<accession>A0A173U4H9</accession>
<dbReference type="GO" id="GO:0004252">
    <property type="term" value="F:serine-type endopeptidase activity"/>
    <property type="evidence" value="ECO:0007669"/>
    <property type="project" value="UniProtKB-EC"/>
</dbReference>
<evidence type="ECO:0000259" key="4">
    <source>
        <dbReference type="PROSITE" id="PS50943"/>
    </source>
</evidence>
<dbReference type="PANTHER" id="PTHR40661">
    <property type="match status" value="1"/>
</dbReference>
<dbReference type="CDD" id="cd06529">
    <property type="entry name" value="S24_LexA-like"/>
    <property type="match status" value="1"/>
</dbReference>
<dbReference type="Pfam" id="PF01381">
    <property type="entry name" value="HTH_3"/>
    <property type="match status" value="1"/>
</dbReference>
<dbReference type="PROSITE" id="PS50943">
    <property type="entry name" value="HTH_CROC1"/>
    <property type="match status" value="1"/>
</dbReference>
<dbReference type="RefSeq" id="WP_055186311.1">
    <property type="nucleotide sequence ID" value="NZ_CYXN01000015.1"/>
</dbReference>
<dbReference type="InterPro" id="IPR010982">
    <property type="entry name" value="Lambda_DNA-bd_dom_sf"/>
</dbReference>
<evidence type="ECO:0000313" key="5">
    <source>
        <dbReference type="EMBL" id="CUN09207.1"/>
    </source>
</evidence>
<dbReference type="EMBL" id="CYXN01000015">
    <property type="protein sequence ID" value="CUN09207.1"/>
    <property type="molecule type" value="Genomic_DNA"/>
</dbReference>
<dbReference type="SUPFAM" id="SSF51306">
    <property type="entry name" value="LexA/Signal peptidase"/>
    <property type="match status" value="1"/>
</dbReference>
<dbReference type="InterPro" id="IPR036286">
    <property type="entry name" value="LexA/Signal_pep-like_sf"/>
</dbReference>
<dbReference type="SUPFAM" id="SSF47413">
    <property type="entry name" value="lambda repressor-like DNA-binding domains"/>
    <property type="match status" value="1"/>
</dbReference>
<dbReference type="PANTHER" id="PTHR40661:SF3">
    <property type="entry name" value="FELS-1 PROPHAGE TRANSCRIPTIONAL REGULATOR"/>
    <property type="match status" value="1"/>
</dbReference>
<dbReference type="Proteomes" id="UP000095649">
    <property type="component" value="Unassembled WGS sequence"/>
</dbReference>
<evidence type="ECO:0000256" key="2">
    <source>
        <dbReference type="ARBA" id="ARBA00023125"/>
    </source>
</evidence>
<dbReference type="InterPro" id="IPR039418">
    <property type="entry name" value="LexA-like"/>
</dbReference>
<evidence type="ECO:0000256" key="3">
    <source>
        <dbReference type="ARBA" id="ARBA00023163"/>
    </source>
</evidence>
<protein>
    <submittedName>
        <fullName evidence="5">LexA repressor</fullName>
        <ecNumber evidence="5">3.4.21.88</ecNumber>
    </submittedName>
</protein>
<gene>
    <name evidence="5" type="primary">lexA_2</name>
    <name evidence="5" type="ORF">ERS852582_01883</name>
</gene>
<proteinExistence type="predicted"/>